<accession>A0ABX0EVC0</accession>
<dbReference type="Proteomes" id="UP001318301">
    <property type="component" value="Unassembled WGS sequence"/>
</dbReference>
<evidence type="ECO:0000259" key="1">
    <source>
        <dbReference type="Pfam" id="PF09940"/>
    </source>
</evidence>
<dbReference type="InterPro" id="IPR012353">
    <property type="entry name" value="UCP015244"/>
</dbReference>
<name>A0ABX0EVC0_9BACT</name>
<feature type="domain" description="DUF2172" evidence="1">
    <location>
        <begin position="58"/>
        <end position="149"/>
    </location>
</feature>
<evidence type="ECO:0000259" key="3">
    <source>
        <dbReference type="Pfam" id="PF16254"/>
    </source>
</evidence>
<dbReference type="Pfam" id="PF09940">
    <property type="entry name" value="DUF2172"/>
    <property type="match status" value="1"/>
</dbReference>
<dbReference type="InterPro" id="IPR032610">
    <property type="entry name" value="DUF2172"/>
</dbReference>
<dbReference type="Gene3D" id="3.40.630.10">
    <property type="entry name" value="Zn peptidases"/>
    <property type="match status" value="1"/>
</dbReference>
<dbReference type="Gene3D" id="1.10.10.10">
    <property type="entry name" value="Winged helix-like DNA-binding domain superfamily/Winged helix DNA-binding domain"/>
    <property type="match status" value="1"/>
</dbReference>
<dbReference type="Pfam" id="PF16254">
    <property type="entry name" value="DUF4910"/>
    <property type="match status" value="1"/>
</dbReference>
<feature type="domain" description="DUF4910" evidence="3">
    <location>
        <begin position="11"/>
        <end position="348"/>
    </location>
</feature>
<feature type="domain" description="UCP01524 winged helix-turn-helix" evidence="2">
    <location>
        <begin position="351"/>
        <end position="424"/>
    </location>
</feature>
<sequence length="428" mass="49169">MEIAAEIEEYFDKLWPLNRSITGLDFRKSLEILDNIIPTNKISFKTGEKVLDWTIPSEWNVKEAYILTPSGEKIADFKTNNLHLMGYSIPVNERITLEELRNHIFTLPAQPEAIPYVTSYYKRQWGFCLPHLLYEKLEEGEYTVVIDSELIDGILIDGDALIQGKSEKEIFFSTYLCHPSMANNELSGPLVLSFLYRELKKQEGNLKYSYRFAILPETIGAVAYLSKFGNLMKQRTIAGYQITCIGDKGEFTYKRSRQHNSMADRAAEQFMKENNQKKIIDFNPAIGSDERQWCSPGFNLPVGSLMRTMYAVYPEYHTSLDNKSLMDFPGMQKAVEAYLDIINNIEQNYFYKSNAPYGEPQLGPRGLFRAISDKDRQEDELAMWWLLNYADGEHDLLTIANLSGFKMSTLIRVGSKIEESGLFSKLDI</sequence>
<dbReference type="InterPro" id="IPR032589">
    <property type="entry name" value="DUF4910"/>
</dbReference>
<dbReference type="EMBL" id="SEWW01000002">
    <property type="protein sequence ID" value="NGZ43775.1"/>
    <property type="molecule type" value="Genomic_DNA"/>
</dbReference>
<protein>
    <submittedName>
        <fullName evidence="4">DUF4910 domain-containing protein</fullName>
    </submittedName>
</protein>
<proteinExistence type="predicted"/>
<organism evidence="4 5">
    <name type="scientific">Aquirufa beregesia</name>
    <dbReference type="NCBI Taxonomy" id="2516556"/>
    <lineage>
        <taxon>Bacteria</taxon>
        <taxon>Pseudomonadati</taxon>
        <taxon>Bacteroidota</taxon>
        <taxon>Cytophagia</taxon>
        <taxon>Cytophagales</taxon>
        <taxon>Flectobacillaceae</taxon>
        <taxon>Aquirufa</taxon>
    </lineage>
</organism>
<dbReference type="SUPFAM" id="SSF53187">
    <property type="entry name" value="Zn-dependent exopeptidases"/>
    <property type="match status" value="1"/>
</dbReference>
<dbReference type="InterPro" id="IPR032622">
    <property type="entry name" value="UCP01524_HTH"/>
</dbReference>
<evidence type="ECO:0000313" key="4">
    <source>
        <dbReference type="EMBL" id="NGZ43775.1"/>
    </source>
</evidence>
<dbReference type="Gene3D" id="3.50.30.90">
    <property type="match status" value="1"/>
</dbReference>
<evidence type="ECO:0000259" key="2">
    <source>
        <dbReference type="Pfam" id="PF16221"/>
    </source>
</evidence>
<evidence type="ECO:0000313" key="5">
    <source>
        <dbReference type="Proteomes" id="UP001318301"/>
    </source>
</evidence>
<dbReference type="Pfam" id="PF16221">
    <property type="entry name" value="HTH_47"/>
    <property type="match status" value="1"/>
</dbReference>
<dbReference type="RefSeq" id="WP_166229395.1">
    <property type="nucleotide sequence ID" value="NZ_CBCSIJ010000004.1"/>
</dbReference>
<comment type="caution">
    <text evidence="4">The sequence shown here is derived from an EMBL/GenBank/DDBJ whole genome shotgun (WGS) entry which is preliminary data.</text>
</comment>
<dbReference type="InterPro" id="IPR036388">
    <property type="entry name" value="WH-like_DNA-bd_sf"/>
</dbReference>
<reference evidence="4 5" key="1">
    <citation type="submission" date="2019-02" db="EMBL/GenBank/DDBJ databases">
        <title>Genome of a new Bacteroidetes strain.</title>
        <authorList>
            <person name="Pitt A."/>
        </authorList>
    </citation>
    <scope>NUCLEOTIDE SEQUENCE [LARGE SCALE GENOMIC DNA]</scope>
    <source>
        <strain evidence="4 5">50C-KIRBA</strain>
    </source>
</reference>
<gene>
    <name evidence="4" type="ORF">EWU23_04725</name>
</gene>
<dbReference type="PIRSF" id="PIRSF015244">
    <property type="entry name" value="UCP015244"/>
    <property type="match status" value="1"/>
</dbReference>
<keyword evidence="5" id="KW-1185">Reference proteome</keyword>